<name>A0AAD8JAK2_9APIA</name>
<dbReference type="SMART" id="SM00256">
    <property type="entry name" value="FBOX"/>
    <property type="match status" value="1"/>
</dbReference>
<dbReference type="InterPro" id="IPR013187">
    <property type="entry name" value="F-box-assoc_dom_typ3"/>
</dbReference>
<dbReference type="PANTHER" id="PTHR31672:SF13">
    <property type="entry name" value="F-BOX PROTEIN CPR30-LIKE"/>
    <property type="match status" value="1"/>
</dbReference>
<dbReference type="PROSITE" id="PS50181">
    <property type="entry name" value="FBOX"/>
    <property type="match status" value="1"/>
</dbReference>
<feature type="domain" description="F-box" evidence="1">
    <location>
        <begin position="2"/>
        <end position="53"/>
    </location>
</feature>
<protein>
    <recommendedName>
        <fullName evidence="1">F-box domain-containing protein</fullName>
    </recommendedName>
</protein>
<dbReference type="CDD" id="cd22157">
    <property type="entry name" value="F-box_AtFBW1-like"/>
    <property type="match status" value="1"/>
</dbReference>
<dbReference type="Pfam" id="PF00646">
    <property type="entry name" value="F-box"/>
    <property type="match status" value="1"/>
</dbReference>
<dbReference type="SUPFAM" id="SSF81383">
    <property type="entry name" value="F-box domain"/>
    <property type="match status" value="1"/>
</dbReference>
<sequence>MVKSASDLPQVMLTEIFLRLPVKSLLRCKSVCKPWLHTISNPDFIKSQIFASQKIHTLLNIVNEEQLDAGNSAITETELVDFNGQGLSCSPIHFEYLVMPHVFQPTQVICSCDGIICLYNKYGDVVYLWNPSIRRCKKLPPPTRQTSTSVPIMLGFGYDSSSNDYKVLRIVYENRYDFVPIVQVYSTNADCYREFRAPILKKWMVYARDNINVYRRTNTFVNGVLYFDGGDELVSFDLHDEVFGLIPFPRFVQRKMSDVLDFKCSVAMIFESGPGVDLWTLNNVSGQLSWTKKFSIEVDIEMEIWVSFYLGAQQFYGTNSLNRTCFLHDYEKKKTKYYGLGKESVLATLEYIETLVSLDGSEQVQ</sequence>
<evidence type="ECO:0000313" key="3">
    <source>
        <dbReference type="Proteomes" id="UP001237642"/>
    </source>
</evidence>
<gene>
    <name evidence="2" type="ORF">POM88_008755</name>
</gene>
<proteinExistence type="predicted"/>
<dbReference type="InterPro" id="IPR036047">
    <property type="entry name" value="F-box-like_dom_sf"/>
</dbReference>
<dbReference type="InterPro" id="IPR001810">
    <property type="entry name" value="F-box_dom"/>
</dbReference>
<dbReference type="InterPro" id="IPR050796">
    <property type="entry name" value="SCF_F-box_component"/>
</dbReference>
<dbReference type="Pfam" id="PF08268">
    <property type="entry name" value="FBA_3"/>
    <property type="match status" value="1"/>
</dbReference>
<accession>A0AAD8JAK2</accession>
<dbReference type="AlphaFoldDB" id="A0AAD8JAK2"/>
<keyword evidence="3" id="KW-1185">Reference proteome</keyword>
<dbReference type="EMBL" id="JAUIZM010000002">
    <property type="protein sequence ID" value="KAK1398892.1"/>
    <property type="molecule type" value="Genomic_DNA"/>
</dbReference>
<dbReference type="NCBIfam" id="TIGR01640">
    <property type="entry name" value="F_box_assoc_1"/>
    <property type="match status" value="1"/>
</dbReference>
<dbReference type="Proteomes" id="UP001237642">
    <property type="component" value="Unassembled WGS sequence"/>
</dbReference>
<organism evidence="2 3">
    <name type="scientific">Heracleum sosnowskyi</name>
    <dbReference type="NCBI Taxonomy" id="360622"/>
    <lineage>
        <taxon>Eukaryota</taxon>
        <taxon>Viridiplantae</taxon>
        <taxon>Streptophyta</taxon>
        <taxon>Embryophyta</taxon>
        <taxon>Tracheophyta</taxon>
        <taxon>Spermatophyta</taxon>
        <taxon>Magnoliopsida</taxon>
        <taxon>eudicotyledons</taxon>
        <taxon>Gunneridae</taxon>
        <taxon>Pentapetalae</taxon>
        <taxon>asterids</taxon>
        <taxon>campanulids</taxon>
        <taxon>Apiales</taxon>
        <taxon>Apiaceae</taxon>
        <taxon>Apioideae</taxon>
        <taxon>apioid superclade</taxon>
        <taxon>Tordylieae</taxon>
        <taxon>Tordyliinae</taxon>
        <taxon>Heracleum</taxon>
    </lineage>
</organism>
<evidence type="ECO:0000313" key="2">
    <source>
        <dbReference type="EMBL" id="KAK1398892.1"/>
    </source>
</evidence>
<evidence type="ECO:0000259" key="1">
    <source>
        <dbReference type="PROSITE" id="PS50181"/>
    </source>
</evidence>
<dbReference type="PANTHER" id="PTHR31672">
    <property type="entry name" value="BNACNNG10540D PROTEIN"/>
    <property type="match status" value="1"/>
</dbReference>
<reference evidence="2" key="1">
    <citation type="submission" date="2023-02" db="EMBL/GenBank/DDBJ databases">
        <title>Genome of toxic invasive species Heracleum sosnowskyi carries increased number of genes despite the absence of recent whole-genome duplications.</title>
        <authorList>
            <person name="Schelkunov M."/>
            <person name="Shtratnikova V."/>
            <person name="Makarenko M."/>
            <person name="Klepikova A."/>
            <person name="Omelchenko D."/>
            <person name="Novikova G."/>
            <person name="Obukhova E."/>
            <person name="Bogdanov V."/>
            <person name="Penin A."/>
            <person name="Logacheva M."/>
        </authorList>
    </citation>
    <scope>NUCLEOTIDE SEQUENCE</scope>
    <source>
        <strain evidence="2">Hsosn_3</strain>
        <tissue evidence="2">Leaf</tissue>
    </source>
</reference>
<dbReference type="Gene3D" id="1.20.1280.50">
    <property type="match status" value="1"/>
</dbReference>
<dbReference type="InterPro" id="IPR017451">
    <property type="entry name" value="F-box-assoc_interact_dom"/>
</dbReference>
<comment type="caution">
    <text evidence="2">The sequence shown here is derived from an EMBL/GenBank/DDBJ whole genome shotgun (WGS) entry which is preliminary data.</text>
</comment>
<reference evidence="2" key="2">
    <citation type="submission" date="2023-05" db="EMBL/GenBank/DDBJ databases">
        <authorList>
            <person name="Schelkunov M.I."/>
        </authorList>
    </citation>
    <scope>NUCLEOTIDE SEQUENCE</scope>
    <source>
        <strain evidence="2">Hsosn_3</strain>
        <tissue evidence="2">Leaf</tissue>
    </source>
</reference>